<keyword evidence="2" id="KW-0805">Transcription regulation</keyword>
<dbReference type="EMBL" id="PIYS01000003">
    <property type="protein sequence ID" value="PKF72685.1"/>
    <property type="molecule type" value="Genomic_DNA"/>
</dbReference>
<dbReference type="Proteomes" id="UP000242861">
    <property type="component" value="Unassembled WGS sequence"/>
</dbReference>
<keyword evidence="4" id="KW-0804">Transcription</keyword>
<evidence type="ECO:0000256" key="1">
    <source>
        <dbReference type="ARBA" id="ARBA00010234"/>
    </source>
</evidence>
<accession>A0A2I0CTM7</accession>
<evidence type="ECO:0008006" key="7">
    <source>
        <dbReference type="Google" id="ProtNLM"/>
    </source>
</evidence>
<dbReference type="GO" id="GO:0060567">
    <property type="term" value="P:negative regulation of termination of DNA-templated transcription"/>
    <property type="evidence" value="ECO:0007669"/>
    <property type="project" value="InterPro"/>
</dbReference>
<dbReference type="InterPro" id="IPR010534">
    <property type="entry name" value="Phage_933W_GpQ"/>
</dbReference>
<gene>
    <name evidence="5" type="ORF">CW360_02925</name>
</gene>
<evidence type="ECO:0000313" key="6">
    <source>
        <dbReference type="Proteomes" id="UP000242861"/>
    </source>
</evidence>
<sequence length="121" mass="13495">MRQMDTEYLLVEWGVWARVQAGVPRYVSPSFALLRDNVQVGCAPDPAISDDLALVVDRLIGRLHARYPEAGVAVWNYYRYQGMSYRQLGRLMGVSHVRAQELVAVGAAWVDSALCLQVEAA</sequence>
<proteinExistence type="inferred from homology"/>
<evidence type="ECO:0000256" key="3">
    <source>
        <dbReference type="ARBA" id="ARBA00023125"/>
    </source>
</evidence>
<reference evidence="6" key="1">
    <citation type="submission" date="2017-12" db="EMBL/GenBank/DDBJ databases">
        <authorList>
            <person name="Yu X.-Y."/>
        </authorList>
    </citation>
    <scope>NUCLEOTIDE SEQUENCE [LARGE SCALE GENOMIC DNA]</scope>
    <source>
        <strain evidence="6">ZYSR67-Z</strain>
    </source>
</reference>
<keyword evidence="3" id="KW-0238">DNA-binding</keyword>
<dbReference type="GO" id="GO:0003677">
    <property type="term" value="F:DNA binding"/>
    <property type="evidence" value="ECO:0007669"/>
    <property type="project" value="UniProtKB-KW"/>
</dbReference>
<evidence type="ECO:0000256" key="4">
    <source>
        <dbReference type="ARBA" id="ARBA00023163"/>
    </source>
</evidence>
<comment type="similarity">
    <text evidence="1">Belongs to the phage antitermination Q type 1 family.</text>
</comment>
<dbReference type="RefSeq" id="WP_101192696.1">
    <property type="nucleotide sequence ID" value="NZ_PIYS01000003.1"/>
</dbReference>
<protein>
    <recommendedName>
        <fullName evidence="7">Antitermination protein Q</fullName>
    </recommendedName>
</protein>
<comment type="caution">
    <text evidence="5">The sequence shown here is derived from an EMBL/GenBank/DDBJ whole genome shotgun (WGS) entry which is preliminary data.</text>
</comment>
<name>A0A2I0CTM7_9PSED</name>
<dbReference type="Pfam" id="PF06530">
    <property type="entry name" value="Phage_antitermQ"/>
    <property type="match status" value="1"/>
</dbReference>
<dbReference type="AlphaFoldDB" id="A0A2I0CTM7"/>
<organism evidence="5 6">
    <name type="scientific">Pseudomonas fluvialis</name>
    <dbReference type="NCBI Taxonomy" id="1793966"/>
    <lineage>
        <taxon>Bacteria</taxon>
        <taxon>Pseudomonadati</taxon>
        <taxon>Pseudomonadota</taxon>
        <taxon>Gammaproteobacteria</taxon>
        <taxon>Pseudomonadales</taxon>
        <taxon>Pseudomonadaceae</taxon>
        <taxon>Pseudomonas</taxon>
    </lineage>
</organism>
<evidence type="ECO:0000313" key="5">
    <source>
        <dbReference type="EMBL" id="PKF72685.1"/>
    </source>
</evidence>
<evidence type="ECO:0000256" key="2">
    <source>
        <dbReference type="ARBA" id="ARBA00023015"/>
    </source>
</evidence>